<dbReference type="InterPro" id="IPR013083">
    <property type="entry name" value="Znf_RING/FYVE/PHD"/>
</dbReference>
<dbReference type="InterPro" id="IPR044600">
    <property type="entry name" value="ATL1/ATL16-like"/>
</dbReference>
<keyword evidence="11" id="KW-0472">Membrane</keyword>
<evidence type="ECO:0000256" key="10">
    <source>
        <dbReference type="SAM" id="MobiDB-lite"/>
    </source>
</evidence>
<keyword evidence="8" id="KW-0862">Zinc</keyword>
<evidence type="ECO:0000259" key="12">
    <source>
        <dbReference type="PROSITE" id="PS50089"/>
    </source>
</evidence>
<keyword evidence="11" id="KW-0812">Transmembrane</keyword>
<dbReference type="PROSITE" id="PS50089">
    <property type="entry name" value="ZF_RING_2"/>
    <property type="match status" value="1"/>
</dbReference>
<evidence type="ECO:0000256" key="7">
    <source>
        <dbReference type="ARBA" id="ARBA00022786"/>
    </source>
</evidence>
<dbReference type="SMART" id="SM00184">
    <property type="entry name" value="RING"/>
    <property type="match status" value="1"/>
</dbReference>
<evidence type="ECO:0000313" key="14">
    <source>
        <dbReference type="Proteomes" id="UP001408789"/>
    </source>
</evidence>
<evidence type="ECO:0000256" key="4">
    <source>
        <dbReference type="ARBA" id="ARBA00022679"/>
    </source>
</evidence>
<dbReference type="CDD" id="cd16461">
    <property type="entry name" value="RING-H2_EL5-like"/>
    <property type="match status" value="1"/>
</dbReference>
<accession>A0AAP0GQL0</accession>
<dbReference type="Proteomes" id="UP001408789">
    <property type="component" value="Unassembled WGS sequence"/>
</dbReference>
<gene>
    <name evidence="13" type="ORF">SSX86_020145</name>
</gene>
<name>A0AAP0GQL0_9ASTR</name>
<keyword evidence="5" id="KW-0479">Metal-binding</keyword>
<reference evidence="13 14" key="1">
    <citation type="submission" date="2024-04" db="EMBL/GenBank/DDBJ databases">
        <title>The reference genome of an endangered Asteraceae, Deinandra increscens subsp. villosa, native to the Central Coast of California.</title>
        <authorList>
            <person name="Guilliams M."/>
            <person name="Hasenstab-Lehman K."/>
            <person name="Meyer R."/>
            <person name="Mcevoy S."/>
        </authorList>
    </citation>
    <scope>NUCLEOTIDE SEQUENCE [LARGE SCALE GENOMIC DNA]</scope>
    <source>
        <tissue evidence="13">Leaf</tissue>
    </source>
</reference>
<dbReference type="EC" id="2.3.2.27" evidence="3"/>
<sequence>MIISLRFCYKIMTSFIPLLIQFHTLIFTDSTAASNRHRKLIAYPTPRPSPPSDHHHQQPSTPLQTLFVVLIATVIFSIRKCCTMWCRSRRRRRTPPPPENQETRGNNGVVAHPHPIWHIRTTGLQPSVINALTVVKFSGGVIEGTDCSVCLTEFEDDDMLRILPNCKHAFHMPCIDTWLRSHTNCPLCRALVVVDSEEPKSNLGFTDGINLGILTITEYGG</sequence>
<dbReference type="Pfam" id="PF13639">
    <property type="entry name" value="zf-RING_2"/>
    <property type="match status" value="1"/>
</dbReference>
<evidence type="ECO:0000256" key="8">
    <source>
        <dbReference type="ARBA" id="ARBA00022833"/>
    </source>
</evidence>
<dbReference type="AlphaFoldDB" id="A0AAP0GQL0"/>
<organism evidence="13 14">
    <name type="scientific">Deinandra increscens subsp. villosa</name>
    <dbReference type="NCBI Taxonomy" id="3103831"/>
    <lineage>
        <taxon>Eukaryota</taxon>
        <taxon>Viridiplantae</taxon>
        <taxon>Streptophyta</taxon>
        <taxon>Embryophyta</taxon>
        <taxon>Tracheophyta</taxon>
        <taxon>Spermatophyta</taxon>
        <taxon>Magnoliopsida</taxon>
        <taxon>eudicotyledons</taxon>
        <taxon>Gunneridae</taxon>
        <taxon>Pentapetalae</taxon>
        <taxon>asterids</taxon>
        <taxon>campanulids</taxon>
        <taxon>Asterales</taxon>
        <taxon>Asteraceae</taxon>
        <taxon>Asteroideae</taxon>
        <taxon>Heliantheae alliance</taxon>
        <taxon>Madieae</taxon>
        <taxon>Madiinae</taxon>
        <taxon>Deinandra</taxon>
    </lineage>
</organism>
<keyword evidence="4" id="KW-0808">Transferase</keyword>
<comment type="pathway">
    <text evidence="2">Protein modification; protein ubiquitination.</text>
</comment>
<keyword evidence="11" id="KW-1133">Transmembrane helix</keyword>
<dbReference type="PANTHER" id="PTHR46913:SF19">
    <property type="entry name" value="RING-TYPE E3 UBIQUITIN TRANSFERASE"/>
    <property type="match status" value="1"/>
</dbReference>
<keyword evidence="14" id="KW-1185">Reference proteome</keyword>
<comment type="catalytic activity">
    <reaction evidence="1">
        <text>S-ubiquitinyl-[E2 ubiquitin-conjugating enzyme]-L-cysteine + [acceptor protein]-L-lysine = [E2 ubiquitin-conjugating enzyme]-L-cysteine + N(6)-ubiquitinyl-[acceptor protein]-L-lysine.</text>
        <dbReference type="EC" id="2.3.2.27"/>
    </reaction>
</comment>
<evidence type="ECO:0000256" key="2">
    <source>
        <dbReference type="ARBA" id="ARBA00004906"/>
    </source>
</evidence>
<feature type="region of interest" description="Disordered" evidence="10">
    <location>
        <begin position="90"/>
        <end position="109"/>
    </location>
</feature>
<proteinExistence type="predicted"/>
<dbReference type="GO" id="GO:0008270">
    <property type="term" value="F:zinc ion binding"/>
    <property type="evidence" value="ECO:0007669"/>
    <property type="project" value="UniProtKB-KW"/>
</dbReference>
<evidence type="ECO:0000256" key="11">
    <source>
        <dbReference type="SAM" id="Phobius"/>
    </source>
</evidence>
<keyword evidence="6 9" id="KW-0863">Zinc-finger</keyword>
<protein>
    <recommendedName>
        <fullName evidence="3">RING-type E3 ubiquitin transferase</fullName>
        <ecNumber evidence="3">2.3.2.27</ecNumber>
    </recommendedName>
</protein>
<dbReference type="Gene3D" id="3.30.40.10">
    <property type="entry name" value="Zinc/RING finger domain, C3HC4 (zinc finger)"/>
    <property type="match status" value="1"/>
</dbReference>
<evidence type="ECO:0000256" key="1">
    <source>
        <dbReference type="ARBA" id="ARBA00000900"/>
    </source>
</evidence>
<feature type="domain" description="RING-type" evidence="12">
    <location>
        <begin position="147"/>
        <end position="189"/>
    </location>
</feature>
<comment type="caution">
    <text evidence="13">The sequence shown here is derived from an EMBL/GenBank/DDBJ whole genome shotgun (WGS) entry which is preliminary data.</text>
</comment>
<dbReference type="GO" id="GO:0061630">
    <property type="term" value="F:ubiquitin protein ligase activity"/>
    <property type="evidence" value="ECO:0007669"/>
    <property type="project" value="UniProtKB-EC"/>
</dbReference>
<feature type="transmembrane region" description="Helical" evidence="11">
    <location>
        <begin position="7"/>
        <end position="27"/>
    </location>
</feature>
<evidence type="ECO:0000256" key="3">
    <source>
        <dbReference type="ARBA" id="ARBA00012483"/>
    </source>
</evidence>
<evidence type="ECO:0000256" key="9">
    <source>
        <dbReference type="PROSITE-ProRule" id="PRU00175"/>
    </source>
</evidence>
<dbReference type="InterPro" id="IPR001841">
    <property type="entry name" value="Znf_RING"/>
</dbReference>
<dbReference type="PANTHER" id="PTHR46913">
    <property type="entry name" value="RING-H2 FINGER PROTEIN ATL16"/>
    <property type="match status" value="1"/>
</dbReference>
<keyword evidence="7" id="KW-0833">Ubl conjugation pathway</keyword>
<dbReference type="SUPFAM" id="SSF57850">
    <property type="entry name" value="RING/U-box"/>
    <property type="match status" value="1"/>
</dbReference>
<feature type="transmembrane region" description="Helical" evidence="11">
    <location>
        <begin position="63"/>
        <end position="82"/>
    </location>
</feature>
<evidence type="ECO:0000256" key="5">
    <source>
        <dbReference type="ARBA" id="ARBA00022723"/>
    </source>
</evidence>
<dbReference type="EMBL" id="JBCNJP010000020">
    <property type="protein sequence ID" value="KAK9059443.1"/>
    <property type="molecule type" value="Genomic_DNA"/>
</dbReference>
<evidence type="ECO:0000256" key="6">
    <source>
        <dbReference type="ARBA" id="ARBA00022771"/>
    </source>
</evidence>
<evidence type="ECO:0000313" key="13">
    <source>
        <dbReference type="EMBL" id="KAK9059443.1"/>
    </source>
</evidence>
<dbReference type="GO" id="GO:0016567">
    <property type="term" value="P:protein ubiquitination"/>
    <property type="evidence" value="ECO:0007669"/>
    <property type="project" value="InterPro"/>
</dbReference>